<keyword evidence="2 8" id="KW-0732">Signal</keyword>
<keyword evidence="3" id="KW-0472">Membrane</keyword>
<protein>
    <submittedName>
        <fullName evidence="9">Lipoprotein</fullName>
    </submittedName>
</protein>
<keyword evidence="5" id="KW-0998">Cell outer membrane</keyword>
<evidence type="ECO:0000256" key="5">
    <source>
        <dbReference type="ARBA" id="ARBA00023237"/>
    </source>
</evidence>
<keyword evidence="4" id="KW-0564">Palmitate</keyword>
<evidence type="ECO:0000256" key="2">
    <source>
        <dbReference type="ARBA" id="ARBA00022729"/>
    </source>
</evidence>
<keyword evidence="6 9" id="KW-0449">Lipoprotein</keyword>
<name>A0ABT6JJ86_9GAMM</name>
<evidence type="ECO:0000256" key="1">
    <source>
        <dbReference type="ARBA" id="ARBA00004459"/>
    </source>
</evidence>
<comment type="subcellular location">
    <subcellularLocation>
        <location evidence="1">Cell outer membrane</location>
        <topology evidence="1">Lipid-anchor</topology>
    </subcellularLocation>
</comment>
<evidence type="ECO:0000256" key="4">
    <source>
        <dbReference type="ARBA" id="ARBA00023139"/>
    </source>
</evidence>
<dbReference type="InterPro" id="IPR032831">
    <property type="entry name" value="LptM_cons"/>
</dbReference>
<feature type="region of interest" description="Disordered" evidence="7">
    <location>
        <begin position="43"/>
        <end position="107"/>
    </location>
</feature>
<keyword evidence="10" id="KW-1185">Reference proteome</keyword>
<dbReference type="Proteomes" id="UP001156831">
    <property type="component" value="Unassembled WGS sequence"/>
</dbReference>
<evidence type="ECO:0000256" key="6">
    <source>
        <dbReference type="ARBA" id="ARBA00023288"/>
    </source>
</evidence>
<gene>
    <name evidence="9" type="ORF">QFW80_08160</name>
</gene>
<dbReference type="EMBL" id="JARXRN010000021">
    <property type="protein sequence ID" value="MDH5830488.1"/>
    <property type="molecule type" value="Genomic_DNA"/>
</dbReference>
<comment type="caution">
    <text evidence="9">The sequence shown here is derived from an EMBL/GenBank/DDBJ whole genome shotgun (WGS) entry which is preliminary data.</text>
</comment>
<feature type="signal peptide" evidence="8">
    <location>
        <begin position="1"/>
        <end position="20"/>
    </location>
</feature>
<dbReference type="NCBIfam" id="NF047847">
    <property type="entry name" value="SS_mature_LptM"/>
    <property type="match status" value="1"/>
</dbReference>
<evidence type="ECO:0000313" key="10">
    <source>
        <dbReference type="Proteomes" id="UP001156831"/>
    </source>
</evidence>
<feature type="compositionally biased region" description="Acidic residues" evidence="7">
    <location>
        <begin position="68"/>
        <end position="107"/>
    </location>
</feature>
<organism evidence="9 10">
    <name type="scientific">Luteimonas rhizosphaericola</name>
    <dbReference type="NCBI Taxonomy" id="3042024"/>
    <lineage>
        <taxon>Bacteria</taxon>
        <taxon>Pseudomonadati</taxon>
        <taxon>Pseudomonadota</taxon>
        <taxon>Gammaproteobacteria</taxon>
        <taxon>Lysobacterales</taxon>
        <taxon>Lysobacteraceae</taxon>
        <taxon>Luteimonas</taxon>
    </lineage>
</organism>
<reference evidence="9 10" key="1">
    <citation type="submission" date="2023-04" db="EMBL/GenBank/DDBJ databases">
        <title>Luteimonas sp. M1R5S18.</title>
        <authorList>
            <person name="Sun J.-Q."/>
        </authorList>
    </citation>
    <scope>NUCLEOTIDE SEQUENCE [LARGE SCALE GENOMIC DNA]</scope>
    <source>
        <strain evidence="9 10">M1R5S18</strain>
    </source>
</reference>
<sequence length="107" mass="10893">MRRFPLLFAPLALILALNLAACGNKGPLVRPPVEDADVEADLEADTAPAEGSVDPAVQPVPPIVDPVDGSEGDVDPVIETDAVDDADAGQEGEDDPEPVPAADDGDG</sequence>
<dbReference type="RefSeq" id="WP_280601171.1">
    <property type="nucleotide sequence ID" value="NZ_JARXRN010000021.1"/>
</dbReference>
<accession>A0ABT6JJ86</accession>
<proteinExistence type="predicted"/>
<dbReference type="Pfam" id="PF13627">
    <property type="entry name" value="LptM_cons"/>
    <property type="match status" value="1"/>
</dbReference>
<evidence type="ECO:0000313" key="9">
    <source>
        <dbReference type="EMBL" id="MDH5830488.1"/>
    </source>
</evidence>
<evidence type="ECO:0000256" key="8">
    <source>
        <dbReference type="SAM" id="SignalP"/>
    </source>
</evidence>
<feature type="chain" id="PRO_5047058388" evidence="8">
    <location>
        <begin position="21"/>
        <end position="107"/>
    </location>
</feature>
<evidence type="ECO:0000256" key="3">
    <source>
        <dbReference type="ARBA" id="ARBA00023136"/>
    </source>
</evidence>
<evidence type="ECO:0000256" key="7">
    <source>
        <dbReference type="SAM" id="MobiDB-lite"/>
    </source>
</evidence>